<proteinExistence type="predicted"/>
<evidence type="ECO:0000313" key="4">
    <source>
        <dbReference type="Proteomes" id="UP000606974"/>
    </source>
</evidence>
<dbReference type="EMBL" id="JAACFV010000067">
    <property type="protein sequence ID" value="KAF7507573.1"/>
    <property type="molecule type" value="Genomic_DNA"/>
</dbReference>
<accession>A0A8H7AEE2</accession>
<keyword evidence="4" id="KW-1185">Reference proteome</keyword>
<dbReference type="PROSITE" id="PS50172">
    <property type="entry name" value="BRCT"/>
    <property type="match status" value="1"/>
</dbReference>
<dbReference type="OrthoDB" id="342264at2759"/>
<dbReference type="Proteomes" id="UP000606974">
    <property type="component" value="Unassembled WGS sequence"/>
</dbReference>
<dbReference type="InterPro" id="IPR036420">
    <property type="entry name" value="BRCT_dom_sf"/>
</dbReference>
<name>A0A8H7AEE2_9EURO</name>
<dbReference type="InterPro" id="IPR001357">
    <property type="entry name" value="BRCT_dom"/>
</dbReference>
<feature type="domain" description="BRCT" evidence="2">
    <location>
        <begin position="46"/>
        <end position="128"/>
    </location>
</feature>
<dbReference type="AlphaFoldDB" id="A0A8H7AEE2"/>
<evidence type="ECO:0000313" key="3">
    <source>
        <dbReference type="EMBL" id="KAF7507573.1"/>
    </source>
</evidence>
<evidence type="ECO:0000259" key="2">
    <source>
        <dbReference type="PROSITE" id="PS50172"/>
    </source>
</evidence>
<dbReference type="SUPFAM" id="SSF52113">
    <property type="entry name" value="BRCT domain"/>
    <property type="match status" value="1"/>
</dbReference>
<sequence>MSKDPIDSSASSISKKHQESSLPTDSKARTSKSHFSKQYSGESPRVLFSSTTEIDSRKNIMAFVRECGGKSVKRMTSASMLCVGSNQPLKKSANLVLAGCMGLDIVTDKWLAETQRKGFFLDAHHYLPKDAQRERQWGFKLFEAVARGKLRGGMTGLLGGIDVYSTHGLKSLLAHSFRDFTAVATCLGADAVKNGLPNRKELGKEFLILGTADDPQTLQASHMGLEVWSKDLLVMGALRGTIQRVDEFNFASKAHEARKRHV</sequence>
<gene>
    <name evidence="3" type="ORF">GJ744_010364</name>
</gene>
<feature type="region of interest" description="Disordered" evidence="1">
    <location>
        <begin position="1"/>
        <end position="38"/>
    </location>
</feature>
<organism evidence="3 4">
    <name type="scientific">Endocarpon pusillum</name>
    <dbReference type="NCBI Taxonomy" id="364733"/>
    <lineage>
        <taxon>Eukaryota</taxon>
        <taxon>Fungi</taxon>
        <taxon>Dikarya</taxon>
        <taxon>Ascomycota</taxon>
        <taxon>Pezizomycotina</taxon>
        <taxon>Eurotiomycetes</taxon>
        <taxon>Chaetothyriomycetidae</taxon>
        <taxon>Verrucariales</taxon>
        <taxon>Verrucariaceae</taxon>
        <taxon>Endocarpon</taxon>
    </lineage>
</organism>
<comment type="caution">
    <text evidence="3">The sequence shown here is derived from an EMBL/GenBank/DDBJ whole genome shotgun (WGS) entry which is preliminary data.</text>
</comment>
<evidence type="ECO:0000256" key="1">
    <source>
        <dbReference type="SAM" id="MobiDB-lite"/>
    </source>
</evidence>
<reference evidence="3" key="1">
    <citation type="submission" date="2020-02" db="EMBL/GenBank/DDBJ databases">
        <authorList>
            <person name="Palmer J.M."/>
        </authorList>
    </citation>
    <scope>NUCLEOTIDE SEQUENCE</scope>
    <source>
        <strain evidence="3">EPUS1.4</strain>
        <tissue evidence="3">Thallus</tissue>
    </source>
</reference>
<protein>
    <recommendedName>
        <fullName evidence="2">BRCT domain-containing protein</fullName>
    </recommendedName>
</protein>
<dbReference type="Gene3D" id="3.40.50.10190">
    <property type="entry name" value="BRCT domain"/>
    <property type="match status" value="1"/>
</dbReference>